<feature type="region of interest" description="Disordered" evidence="1">
    <location>
        <begin position="1"/>
        <end position="25"/>
    </location>
</feature>
<evidence type="ECO:0000313" key="3">
    <source>
        <dbReference type="Proteomes" id="UP000032142"/>
    </source>
</evidence>
<name>A0A0B0P9L0_GOSAR</name>
<accession>A0A0B0P9L0</accession>
<keyword evidence="3" id="KW-1185">Reference proteome</keyword>
<protein>
    <submittedName>
        <fullName evidence="2">ABC transporter permease</fullName>
    </submittedName>
</protein>
<dbReference type="EMBL" id="KN419047">
    <property type="protein sequence ID" value="KHG21597.1"/>
    <property type="molecule type" value="Genomic_DNA"/>
</dbReference>
<dbReference type="AlphaFoldDB" id="A0A0B0P9L0"/>
<reference evidence="3" key="1">
    <citation type="submission" date="2014-09" db="EMBL/GenBank/DDBJ databases">
        <authorList>
            <person name="Mudge J."/>
            <person name="Ramaraj T."/>
            <person name="Lindquist I.E."/>
            <person name="Bharti A.K."/>
            <person name="Sundararajan A."/>
            <person name="Cameron C.T."/>
            <person name="Woodward J.E."/>
            <person name="May G.D."/>
            <person name="Brubaker C."/>
            <person name="Broadhvest J."/>
            <person name="Wilkins T.A."/>
        </authorList>
    </citation>
    <scope>NUCLEOTIDE SEQUENCE</scope>
    <source>
        <strain evidence="3">cv. AKA8401</strain>
    </source>
</reference>
<proteinExistence type="predicted"/>
<evidence type="ECO:0000256" key="1">
    <source>
        <dbReference type="SAM" id="MobiDB-lite"/>
    </source>
</evidence>
<sequence>MLYNPPIEKAGLIANQDGPSGGKSDKDHLTCDYCGKPRHTKDSCWKLHGHPTQYRGGKQWKDKSTSAGSFTSDEIQHLVSIGLYLEC</sequence>
<evidence type="ECO:0000313" key="2">
    <source>
        <dbReference type="EMBL" id="KHG21597.1"/>
    </source>
</evidence>
<gene>
    <name evidence="2" type="ORF">F383_05511</name>
</gene>
<organism evidence="2 3">
    <name type="scientific">Gossypium arboreum</name>
    <name type="common">Tree cotton</name>
    <name type="synonym">Gossypium nanking</name>
    <dbReference type="NCBI Taxonomy" id="29729"/>
    <lineage>
        <taxon>Eukaryota</taxon>
        <taxon>Viridiplantae</taxon>
        <taxon>Streptophyta</taxon>
        <taxon>Embryophyta</taxon>
        <taxon>Tracheophyta</taxon>
        <taxon>Spermatophyta</taxon>
        <taxon>Magnoliopsida</taxon>
        <taxon>eudicotyledons</taxon>
        <taxon>Gunneridae</taxon>
        <taxon>Pentapetalae</taxon>
        <taxon>rosids</taxon>
        <taxon>malvids</taxon>
        <taxon>Malvales</taxon>
        <taxon>Malvaceae</taxon>
        <taxon>Malvoideae</taxon>
        <taxon>Gossypium</taxon>
    </lineage>
</organism>
<dbReference type="Proteomes" id="UP000032142">
    <property type="component" value="Unassembled WGS sequence"/>
</dbReference>